<dbReference type="EMBL" id="JAXIVS010000023">
    <property type="protein sequence ID" value="MDY7232763.1"/>
    <property type="molecule type" value="Genomic_DNA"/>
</dbReference>
<evidence type="ECO:0000313" key="2">
    <source>
        <dbReference type="Proteomes" id="UP001291309"/>
    </source>
</evidence>
<gene>
    <name evidence="1" type="ORF">SYV04_40630</name>
</gene>
<proteinExistence type="predicted"/>
<keyword evidence="2" id="KW-1185">Reference proteome</keyword>
<dbReference type="RefSeq" id="WP_321551478.1">
    <property type="nucleotide sequence ID" value="NZ_JAXIVS010000023.1"/>
</dbReference>
<dbReference type="Proteomes" id="UP001291309">
    <property type="component" value="Unassembled WGS sequence"/>
</dbReference>
<sequence>MRTRTGHGAGWSLVLVAALLSGCVGGRGIRKLEDIEKQYFEALAKELEASQQPIDGLLADAARVDAQALREIASFESRIANARRIYSLREMLTAPKGDSAEFIQVTRNKVILYHLVEAVDAENERVSAALATADAQRKQLSQLYGEVVSHTRQVVETEKALHQYLNQSPPQQFADSLAEAGRQLVAFNQEVQQTDQQNALMPVLTEVGQQAQKRLDQVDEGLDKFIEFWPRLNSLKEK</sequence>
<dbReference type="PROSITE" id="PS51257">
    <property type="entry name" value="PROKAR_LIPOPROTEIN"/>
    <property type="match status" value="1"/>
</dbReference>
<evidence type="ECO:0000313" key="1">
    <source>
        <dbReference type="EMBL" id="MDY7232763.1"/>
    </source>
</evidence>
<reference evidence="1 2" key="1">
    <citation type="submission" date="2023-12" db="EMBL/GenBank/DDBJ databases">
        <title>the genome sequence of Hyalangium sp. s54d21.</title>
        <authorList>
            <person name="Zhang X."/>
        </authorList>
    </citation>
    <scope>NUCLEOTIDE SEQUENCE [LARGE SCALE GENOMIC DNA]</scope>
    <source>
        <strain evidence="2">s54d21</strain>
    </source>
</reference>
<name>A0ABU5HH20_9BACT</name>
<comment type="caution">
    <text evidence="1">The sequence shown here is derived from an EMBL/GenBank/DDBJ whole genome shotgun (WGS) entry which is preliminary data.</text>
</comment>
<protein>
    <recommendedName>
        <fullName evidence="3">Lipoprotein</fullName>
    </recommendedName>
</protein>
<evidence type="ECO:0008006" key="3">
    <source>
        <dbReference type="Google" id="ProtNLM"/>
    </source>
</evidence>
<organism evidence="1 2">
    <name type="scientific">Hyalangium rubrum</name>
    <dbReference type="NCBI Taxonomy" id="3103134"/>
    <lineage>
        <taxon>Bacteria</taxon>
        <taxon>Pseudomonadati</taxon>
        <taxon>Myxococcota</taxon>
        <taxon>Myxococcia</taxon>
        <taxon>Myxococcales</taxon>
        <taxon>Cystobacterineae</taxon>
        <taxon>Archangiaceae</taxon>
        <taxon>Hyalangium</taxon>
    </lineage>
</organism>
<accession>A0ABU5HH20</accession>